<dbReference type="PANTHER" id="PTHR12318">
    <property type="entry name" value="TESTOSTERONE-REGULATED PROTEIN RP2"/>
    <property type="match status" value="1"/>
</dbReference>
<organism evidence="8 9">
    <name type="scientific">Hyphococcus luteus</name>
    <dbReference type="NCBI Taxonomy" id="2058213"/>
    <lineage>
        <taxon>Bacteria</taxon>
        <taxon>Pseudomonadati</taxon>
        <taxon>Pseudomonadota</taxon>
        <taxon>Alphaproteobacteria</taxon>
        <taxon>Parvularculales</taxon>
        <taxon>Parvularculaceae</taxon>
        <taxon>Hyphococcus</taxon>
    </lineage>
</organism>
<dbReference type="Gene3D" id="3.90.79.10">
    <property type="entry name" value="Nucleoside Triphosphate Pyrophosphohydrolase"/>
    <property type="match status" value="1"/>
</dbReference>
<evidence type="ECO:0000256" key="3">
    <source>
        <dbReference type="ARBA" id="ARBA00022723"/>
    </source>
</evidence>
<dbReference type="CDD" id="cd18870">
    <property type="entry name" value="NUDIX_AcylCoAdiphos_Nudt19"/>
    <property type="match status" value="1"/>
</dbReference>
<dbReference type="PANTHER" id="PTHR12318:SF0">
    <property type="entry name" value="ACYL-COENZYME A DIPHOSPHATASE NUDT19"/>
    <property type="match status" value="1"/>
</dbReference>
<keyword evidence="4 8" id="KW-0378">Hydrolase</keyword>
<evidence type="ECO:0000313" key="9">
    <source>
        <dbReference type="Proteomes" id="UP000239504"/>
    </source>
</evidence>
<evidence type="ECO:0000256" key="6">
    <source>
        <dbReference type="ARBA" id="ARBA00023211"/>
    </source>
</evidence>
<dbReference type="OrthoDB" id="7183442at2"/>
<dbReference type="Proteomes" id="UP000239504">
    <property type="component" value="Unassembled WGS sequence"/>
</dbReference>
<dbReference type="InterPro" id="IPR000086">
    <property type="entry name" value="NUDIX_hydrolase_dom"/>
</dbReference>
<dbReference type="GO" id="GO:0046872">
    <property type="term" value="F:metal ion binding"/>
    <property type="evidence" value="ECO:0007669"/>
    <property type="project" value="UniProtKB-KW"/>
</dbReference>
<comment type="cofactor">
    <cofactor evidence="2">
        <name>Mg(2+)</name>
        <dbReference type="ChEBI" id="CHEBI:18420"/>
    </cofactor>
</comment>
<proteinExistence type="predicted"/>
<comment type="caution">
    <text evidence="8">The sequence shown here is derived from an EMBL/GenBank/DDBJ whole genome shotgun (WGS) entry which is preliminary data.</text>
</comment>
<feature type="domain" description="Nudix hydrolase" evidence="7">
    <location>
        <begin position="8"/>
        <end position="204"/>
    </location>
</feature>
<gene>
    <name evidence="8" type="ORF">CW354_14720</name>
</gene>
<evidence type="ECO:0000259" key="7">
    <source>
        <dbReference type="PROSITE" id="PS51462"/>
    </source>
</evidence>
<dbReference type="GO" id="GO:0016818">
    <property type="term" value="F:hydrolase activity, acting on acid anhydrides, in phosphorus-containing anhydrides"/>
    <property type="evidence" value="ECO:0007669"/>
    <property type="project" value="InterPro"/>
</dbReference>
<evidence type="ECO:0000256" key="5">
    <source>
        <dbReference type="ARBA" id="ARBA00022842"/>
    </source>
</evidence>
<dbReference type="InterPro" id="IPR015797">
    <property type="entry name" value="NUDIX_hydrolase-like_dom_sf"/>
</dbReference>
<keyword evidence="5" id="KW-0460">Magnesium</keyword>
<evidence type="ECO:0000256" key="1">
    <source>
        <dbReference type="ARBA" id="ARBA00001936"/>
    </source>
</evidence>
<protein>
    <submittedName>
        <fullName evidence="8">NUDIX hydrolase</fullName>
    </submittedName>
</protein>
<keyword evidence="9" id="KW-1185">Reference proteome</keyword>
<accession>A0A2S7K2L3</accession>
<sequence length="264" mass="29289">MGCSMVDDLIPAATIILLRDAPQFEVLMVERHAEIAFAGGALVFPGGRIDAGDHNPAWAAHCEGFDAVPEEERAPRIAAMREAFEETGLLLARRNGETIGADEAEKLSSWRKRVEDDDRLFLEMIAGESLSLAADALQLFARWRPPKGVGHRRYDTWFFAAKAPESQRAKADGVEAMEIVWTAPADALAESTAGRRKMIFPTLRNVELLATSESADAVFSFAETRDRSPIEPRRIERDGAYFLTIPEDRGYPVTEEPLEKAMRS</sequence>
<keyword evidence="6" id="KW-0464">Manganese</keyword>
<dbReference type="InterPro" id="IPR039121">
    <property type="entry name" value="NUDT19"/>
</dbReference>
<evidence type="ECO:0000256" key="4">
    <source>
        <dbReference type="ARBA" id="ARBA00022801"/>
    </source>
</evidence>
<dbReference type="SUPFAM" id="SSF55811">
    <property type="entry name" value="Nudix"/>
    <property type="match status" value="1"/>
</dbReference>
<keyword evidence="3" id="KW-0479">Metal-binding</keyword>
<evidence type="ECO:0000313" key="8">
    <source>
        <dbReference type="EMBL" id="PQA86740.1"/>
    </source>
</evidence>
<comment type="cofactor">
    <cofactor evidence="1">
        <name>Mn(2+)</name>
        <dbReference type="ChEBI" id="CHEBI:29035"/>
    </cofactor>
</comment>
<dbReference type="EMBL" id="PJCH01000011">
    <property type="protein sequence ID" value="PQA86740.1"/>
    <property type="molecule type" value="Genomic_DNA"/>
</dbReference>
<dbReference type="PROSITE" id="PS51462">
    <property type="entry name" value="NUDIX"/>
    <property type="match status" value="1"/>
</dbReference>
<name>A0A2S7K2L3_9PROT</name>
<dbReference type="AlphaFoldDB" id="A0A2S7K2L3"/>
<reference evidence="8 9" key="1">
    <citation type="submission" date="2017-12" db="EMBL/GenBank/DDBJ databases">
        <authorList>
            <person name="Hurst M.R.H."/>
        </authorList>
    </citation>
    <scope>NUCLEOTIDE SEQUENCE [LARGE SCALE GENOMIC DNA]</scope>
    <source>
        <strain evidence="8 9">SY-3-19</strain>
    </source>
</reference>
<evidence type="ECO:0000256" key="2">
    <source>
        <dbReference type="ARBA" id="ARBA00001946"/>
    </source>
</evidence>